<gene>
    <name evidence="1" type="ORF">F0L68_18685</name>
</gene>
<evidence type="ECO:0008006" key="3">
    <source>
        <dbReference type="Google" id="ProtNLM"/>
    </source>
</evidence>
<dbReference type="AlphaFoldDB" id="A0A5B2XBJ0"/>
<sequence>MSTPDVAAEPDGLTVLHPEAAGLLRLLDGIFEGWGTARGALSMIMPAVLPATQLAHLDVYENFPHQAFLVSTLDLAGDGASAFDAAAGSFPTAALRPAALALPSAACYPVYLHYTGDTIPQDTTVTVLGRCFRNEDHYSELRRIIGFHMREIVAIGSREHVEQHLEHFGELISRFAEALDLPLRREAATDPFFDGDGPRALLQRLAPVKHEFLVGELAISSVNAHRNFFGEKCRISTADGDLAFSSCVAFGLERWLSVLEARFGGWDAAVDAVLTASAEL</sequence>
<dbReference type="SUPFAM" id="SSF55681">
    <property type="entry name" value="Class II aaRS and biotin synthetases"/>
    <property type="match status" value="1"/>
</dbReference>
<reference evidence="1 2" key="1">
    <citation type="submission" date="2019-09" db="EMBL/GenBank/DDBJ databases">
        <title>Goodfellowia gen. nov., a new genus of the Pseudonocardineae related to Actinoalloteichus, containing Goodfellowia coeruleoviolacea gen. nov., comb. nov. gen. nov., comb. nov.</title>
        <authorList>
            <person name="Labeda D."/>
        </authorList>
    </citation>
    <scope>NUCLEOTIDE SEQUENCE [LARGE SCALE GENOMIC DNA]</scope>
    <source>
        <strain evidence="1 2">AN110305</strain>
    </source>
</reference>
<dbReference type="Proteomes" id="UP000323454">
    <property type="component" value="Unassembled WGS sequence"/>
</dbReference>
<dbReference type="EMBL" id="VUOB01000031">
    <property type="protein sequence ID" value="KAA2261088.1"/>
    <property type="molecule type" value="Genomic_DNA"/>
</dbReference>
<proteinExistence type="predicted"/>
<name>A0A5B2XBJ0_9PSEU</name>
<comment type="caution">
    <text evidence="1">The sequence shown here is derived from an EMBL/GenBank/DDBJ whole genome shotgun (WGS) entry which is preliminary data.</text>
</comment>
<organism evidence="1 2">
    <name type="scientific">Solihabitans fulvus</name>
    <dbReference type="NCBI Taxonomy" id="1892852"/>
    <lineage>
        <taxon>Bacteria</taxon>
        <taxon>Bacillati</taxon>
        <taxon>Actinomycetota</taxon>
        <taxon>Actinomycetes</taxon>
        <taxon>Pseudonocardiales</taxon>
        <taxon>Pseudonocardiaceae</taxon>
        <taxon>Solihabitans</taxon>
    </lineage>
</organism>
<evidence type="ECO:0000313" key="1">
    <source>
        <dbReference type="EMBL" id="KAA2261088.1"/>
    </source>
</evidence>
<reference evidence="1 2" key="2">
    <citation type="submission" date="2019-09" db="EMBL/GenBank/DDBJ databases">
        <authorList>
            <person name="Jin C."/>
        </authorList>
    </citation>
    <scope>NUCLEOTIDE SEQUENCE [LARGE SCALE GENOMIC DNA]</scope>
    <source>
        <strain evidence="1 2">AN110305</strain>
    </source>
</reference>
<dbReference type="InterPro" id="IPR045864">
    <property type="entry name" value="aa-tRNA-synth_II/BPL/LPL"/>
</dbReference>
<evidence type="ECO:0000313" key="2">
    <source>
        <dbReference type="Proteomes" id="UP000323454"/>
    </source>
</evidence>
<dbReference type="Gene3D" id="3.30.930.10">
    <property type="entry name" value="Bira Bifunctional Protein, Domain 2"/>
    <property type="match status" value="1"/>
</dbReference>
<protein>
    <recommendedName>
        <fullName evidence="3">tRNA synthetase class II core domain (G, H, P, S and T)</fullName>
    </recommendedName>
</protein>
<dbReference type="RefSeq" id="WP_149850886.1">
    <property type="nucleotide sequence ID" value="NZ_VUOB01000031.1"/>
</dbReference>
<keyword evidence="2" id="KW-1185">Reference proteome</keyword>
<accession>A0A5B2XBJ0</accession>
<dbReference type="OrthoDB" id="583154at2"/>